<dbReference type="GO" id="GO:0051262">
    <property type="term" value="P:protein tetramerization"/>
    <property type="evidence" value="ECO:0007669"/>
    <property type="project" value="UniProtKB-ARBA"/>
</dbReference>
<evidence type="ECO:0000256" key="3">
    <source>
        <dbReference type="ARBA" id="ARBA00023239"/>
    </source>
</evidence>
<dbReference type="FunFam" id="1.10.40.30:FF:000002">
    <property type="entry name" value="Fumarate hydratase class II"/>
    <property type="match status" value="1"/>
</dbReference>
<evidence type="ECO:0000256" key="1">
    <source>
        <dbReference type="ARBA" id="ARBA00009084"/>
    </source>
</evidence>
<dbReference type="FunFam" id="1.20.200.10:FF:000001">
    <property type="entry name" value="Fumarate hydratase, mitochondrial"/>
    <property type="match status" value="1"/>
</dbReference>
<dbReference type="InterPro" id="IPR018951">
    <property type="entry name" value="Fumarase_C_C"/>
</dbReference>
<evidence type="ECO:0000256" key="2">
    <source>
        <dbReference type="ARBA" id="ARBA00012921"/>
    </source>
</evidence>
<dbReference type="EMBL" id="WJXA01000006">
    <property type="protein sequence ID" value="KAF7140744.1"/>
    <property type="molecule type" value="Genomic_DNA"/>
</dbReference>
<dbReference type="PANTHER" id="PTHR11444">
    <property type="entry name" value="ASPARTATEAMMONIA/ARGININOSUCCINATE/ADENYLOSUCCINATE LYASE"/>
    <property type="match status" value="1"/>
</dbReference>
<reference evidence="7" key="1">
    <citation type="submission" date="2019-11" db="EMBL/GenBank/DDBJ databases">
        <authorList>
            <person name="Liu Y."/>
            <person name="Hou J."/>
            <person name="Li T.-Q."/>
            <person name="Guan C.-H."/>
            <person name="Wu X."/>
            <person name="Wu H.-Z."/>
            <person name="Ling F."/>
            <person name="Zhang R."/>
            <person name="Shi X.-G."/>
            <person name="Ren J.-P."/>
            <person name="Chen E.-F."/>
            <person name="Sun J.-M."/>
        </authorList>
    </citation>
    <scope>NUCLEOTIDE SEQUENCE</scope>
    <source>
        <strain evidence="7">Adult_tree_wgs_1</strain>
        <tissue evidence="7">Leaves</tissue>
    </source>
</reference>
<evidence type="ECO:0000259" key="5">
    <source>
        <dbReference type="Pfam" id="PF00206"/>
    </source>
</evidence>
<dbReference type="InterPro" id="IPR000362">
    <property type="entry name" value="Fumarate_lyase_fam"/>
</dbReference>
<keyword evidence="8" id="KW-1185">Reference proteome</keyword>
<gene>
    <name evidence="7" type="ORF">RHSIM_Rhsim06G0161500</name>
</gene>
<dbReference type="Pfam" id="PF10415">
    <property type="entry name" value="FumaraseC_C"/>
    <property type="match status" value="1"/>
</dbReference>
<dbReference type="NCBIfam" id="TIGR00979">
    <property type="entry name" value="fumC_II"/>
    <property type="match status" value="1"/>
</dbReference>
<keyword evidence="3" id="KW-0456">Lyase</keyword>
<dbReference type="EC" id="4.2.1.2" evidence="2"/>
<comment type="similarity">
    <text evidence="1">Belongs to the class-II fumarase/aspartase family. Fumarase subfamily.</text>
</comment>
<dbReference type="OrthoDB" id="1738025at2759"/>
<dbReference type="PANTHER" id="PTHR11444:SF1">
    <property type="entry name" value="FUMARATE HYDRATASE, MITOCHONDRIAL"/>
    <property type="match status" value="1"/>
</dbReference>
<dbReference type="Gene3D" id="1.20.200.10">
    <property type="entry name" value="Fumarase/aspartase (Central domain)"/>
    <property type="match status" value="1"/>
</dbReference>
<dbReference type="GO" id="GO:0006108">
    <property type="term" value="P:malate metabolic process"/>
    <property type="evidence" value="ECO:0007669"/>
    <property type="project" value="TreeGrafter"/>
</dbReference>
<dbReference type="GO" id="GO:0006106">
    <property type="term" value="P:fumarate metabolic process"/>
    <property type="evidence" value="ECO:0007669"/>
    <property type="project" value="InterPro"/>
</dbReference>
<dbReference type="GO" id="GO:0005739">
    <property type="term" value="C:mitochondrion"/>
    <property type="evidence" value="ECO:0007669"/>
    <property type="project" value="TreeGrafter"/>
</dbReference>
<dbReference type="Pfam" id="PF00206">
    <property type="entry name" value="Lyase_1"/>
    <property type="match status" value="1"/>
</dbReference>
<dbReference type="PRINTS" id="PR00149">
    <property type="entry name" value="FUMRATELYASE"/>
</dbReference>
<dbReference type="InterPro" id="IPR005677">
    <property type="entry name" value="Fum_hydII"/>
</dbReference>
<feature type="domain" description="Fumarase C C-terminal" evidence="6">
    <location>
        <begin position="443"/>
        <end position="495"/>
    </location>
</feature>
<evidence type="ECO:0000256" key="4">
    <source>
        <dbReference type="ARBA" id="ARBA00051302"/>
    </source>
</evidence>
<dbReference type="InterPro" id="IPR022761">
    <property type="entry name" value="Fumarate_lyase_N"/>
</dbReference>
<dbReference type="FunFam" id="1.10.275.10:FF:000001">
    <property type="entry name" value="Fumarate hydratase, mitochondrial"/>
    <property type="match status" value="1"/>
</dbReference>
<name>A0A834LKK9_RHOSS</name>
<organism evidence="7 8">
    <name type="scientific">Rhododendron simsii</name>
    <name type="common">Sims's rhododendron</name>
    <dbReference type="NCBI Taxonomy" id="118357"/>
    <lineage>
        <taxon>Eukaryota</taxon>
        <taxon>Viridiplantae</taxon>
        <taxon>Streptophyta</taxon>
        <taxon>Embryophyta</taxon>
        <taxon>Tracheophyta</taxon>
        <taxon>Spermatophyta</taxon>
        <taxon>Magnoliopsida</taxon>
        <taxon>eudicotyledons</taxon>
        <taxon>Gunneridae</taxon>
        <taxon>Pentapetalae</taxon>
        <taxon>asterids</taxon>
        <taxon>Ericales</taxon>
        <taxon>Ericaceae</taxon>
        <taxon>Ericoideae</taxon>
        <taxon>Rhodoreae</taxon>
        <taxon>Rhododendron</taxon>
    </lineage>
</organism>
<dbReference type="PROSITE" id="PS00163">
    <property type="entry name" value="FUMARATE_LYASES"/>
    <property type="match status" value="1"/>
</dbReference>
<dbReference type="AlphaFoldDB" id="A0A834LKK9"/>
<dbReference type="Gene3D" id="1.10.40.30">
    <property type="entry name" value="Fumarase/aspartase (C-terminal domain)"/>
    <property type="match status" value="1"/>
</dbReference>
<dbReference type="Gene3D" id="1.10.275.10">
    <property type="entry name" value="Fumarase/aspartase (N-terminal domain)"/>
    <property type="match status" value="1"/>
</dbReference>
<proteinExistence type="inferred from homology"/>
<dbReference type="HAMAP" id="MF_00743">
    <property type="entry name" value="FumaraseC"/>
    <property type="match status" value="1"/>
</dbReference>
<sequence>MAIFIASRRLSGRSTTTSLLRFSACWRSFSTSFREERDTFGPISVPSDKLWGAQTQRSLQNFEIGGDRERMPEPIVRAFGIVKKCAAKVNMEYGLDPSIGKAIMQAAQEVAEGKLNDHFPLVVWQTGSGTQSNMNANEVIANRAAEILGHQRGENFVHPNDHVNRSQSSNDTFPTVSLIKHSSDAHRCCNGNKFEINTEDETFVGFTTFQVEFKDIIKIGRGHTQDATPLTLGQEFSGYTTQVKYGIDRVLCTLPHTYQLAQGGTAVGTGLNTKKGFDVKIAAAVAEETNLPFVTAENKFEALAAHDAFVETSGALNTIAASLMKIANDIRLLGSGPRCGLGELILPENEPGSSIMPGKVNPTQCEALTMVCAQVMGNHVAVTVGGSNGHFELNVFKPMIANAFLHSVRLIGDASASFEKNCVRAIQANRERISKLLPQSLMLVTALNPKIGYDNAAAVAKKALKEGSTLKEAALKLGVLSAEEFDKLVVPEKMIGPSD</sequence>
<dbReference type="GO" id="GO:0004333">
    <property type="term" value="F:fumarate hydratase activity"/>
    <property type="evidence" value="ECO:0007669"/>
    <property type="project" value="UniProtKB-EC"/>
</dbReference>
<dbReference type="SUPFAM" id="SSF48557">
    <property type="entry name" value="L-aspartase-like"/>
    <property type="match status" value="1"/>
</dbReference>
<accession>A0A834LKK9</accession>
<dbReference type="InterPro" id="IPR024083">
    <property type="entry name" value="Fumarase/histidase_N"/>
</dbReference>
<comment type="caution">
    <text evidence="7">The sequence shown here is derived from an EMBL/GenBank/DDBJ whole genome shotgun (WGS) entry which is preliminary data.</text>
</comment>
<comment type="catalytic activity">
    <reaction evidence="4">
        <text>(S)-malate = fumarate + H2O</text>
        <dbReference type="Rhea" id="RHEA:12460"/>
        <dbReference type="ChEBI" id="CHEBI:15377"/>
        <dbReference type="ChEBI" id="CHEBI:15589"/>
        <dbReference type="ChEBI" id="CHEBI:29806"/>
        <dbReference type="EC" id="4.2.1.2"/>
    </reaction>
    <physiologicalReaction direction="left-to-right" evidence="4">
        <dbReference type="Rhea" id="RHEA:12461"/>
    </physiologicalReaction>
    <physiologicalReaction direction="right-to-left" evidence="4">
        <dbReference type="Rhea" id="RHEA:12462"/>
    </physiologicalReaction>
</comment>
<evidence type="ECO:0000313" key="8">
    <source>
        <dbReference type="Proteomes" id="UP000626092"/>
    </source>
</evidence>
<evidence type="ECO:0000313" key="7">
    <source>
        <dbReference type="EMBL" id="KAF7140744.1"/>
    </source>
</evidence>
<protein>
    <recommendedName>
        <fullName evidence="2">fumarate hydratase</fullName>
        <ecNumber evidence="2">4.2.1.2</ecNumber>
    </recommendedName>
</protein>
<dbReference type="InterPro" id="IPR008948">
    <property type="entry name" value="L-Aspartase-like"/>
</dbReference>
<evidence type="ECO:0000259" key="6">
    <source>
        <dbReference type="Pfam" id="PF10415"/>
    </source>
</evidence>
<feature type="domain" description="Fumarate lyase N-terminal" evidence="5">
    <location>
        <begin position="41"/>
        <end position="377"/>
    </location>
</feature>
<dbReference type="InterPro" id="IPR020557">
    <property type="entry name" value="Fumarate_lyase_CS"/>
</dbReference>
<dbReference type="CDD" id="cd01362">
    <property type="entry name" value="Fumarase_classII"/>
    <property type="match status" value="1"/>
</dbReference>
<dbReference type="GO" id="GO:0006099">
    <property type="term" value="P:tricarboxylic acid cycle"/>
    <property type="evidence" value="ECO:0007669"/>
    <property type="project" value="InterPro"/>
</dbReference>
<dbReference type="Proteomes" id="UP000626092">
    <property type="component" value="Unassembled WGS sequence"/>
</dbReference>